<name>A0ABN9H6W3_9NEOB</name>
<keyword evidence="8 13" id="KW-0472">Membrane</keyword>
<organism evidence="15 16">
    <name type="scientific">Staurois parvus</name>
    <dbReference type="NCBI Taxonomy" id="386267"/>
    <lineage>
        <taxon>Eukaryota</taxon>
        <taxon>Metazoa</taxon>
        <taxon>Chordata</taxon>
        <taxon>Craniata</taxon>
        <taxon>Vertebrata</taxon>
        <taxon>Euteleostomi</taxon>
        <taxon>Amphibia</taxon>
        <taxon>Batrachia</taxon>
        <taxon>Anura</taxon>
        <taxon>Neobatrachia</taxon>
        <taxon>Ranoidea</taxon>
        <taxon>Ranidae</taxon>
        <taxon>Staurois</taxon>
    </lineage>
</organism>
<reference evidence="15" key="1">
    <citation type="submission" date="2023-05" db="EMBL/GenBank/DDBJ databases">
        <authorList>
            <person name="Stuckert A."/>
        </authorList>
    </citation>
    <scope>NUCLEOTIDE SEQUENCE</scope>
</reference>
<evidence type="ECO:0000256" key="5">
    <source>
        <dbReference type="ARBA" id="ARBA00022725"/>
    </source>
</evidence>
<keyword evidence="5" id="KW-0552">Olfaction</keyword>
<comment type="subcellular location">
    <subcellularLocation>
        <location evidence="1">Cell membrane</location>
        <topology evidence="1">Multi-pass membrane protein</topology>
    </subcellularLocation>
</comment>
<feature type="domain" description="G-protein coupled receptors family 1 profile" evidence="14">
    <location>
        <begin position="1"/>
        <end position="154"/>
    </location>
</feature>
<dbReference type="SUPFAM" id="SSF81321">
    <property type="entry name" value="Family A G protein-coupled receptor-like"/>
    <property type="match status" value="1"/>
</dbReference>
<evidence type="ECO:0000256" key="10">
    <source>
        <dbReference type="ARBA" id="ARBA00023170"/>
    </source>
</evidence>
<dbReference type="InterPro" id="IPR050939">
    <property type="entry name" value="Olfactory_GPCR1"/>
</dbReference>
<evidence type="ECO:0000256" key="11">
    <source>
        <dbReference type="ARBA" id="ARBA00023180"/>
    </source>
</evidence>
<evidence type="ECO:0000256" key="1">
    <source>
        <dbReference type="ARBA" id="ARBA00004651"/>
    </source>
</evidence>
<keyword evidence="16" id="KW-1185">Reference proteome</keyword>
<dbReference type="InterPro" id="IPR000725">
    <property type="entry name" value="Olfact_rcpt"/>
</dbReference>
<sequence length="304" mass="34232">MLHILLRNGTYFSLIGCFTQFFLFGVFLATENFLLSAMSYDRFLAICKPLHYTLIMGPGLCICLILACWALSILLISIGFSFVISLNFCRDNIIDHFYCDVLPILKLSFVMIVSSFSSATAMLPLLVIISTYGFIIRAITRISSSKGKKKAFSTCSSPPGSRLYILFHHDFGLYDSIWSFCDNEQSSISALYGGHPTIEPLYLHPQKSRDQCSCKTNLAIHNQALKIVSLLEGNLDQTLFKLVLNHYITLLHYITSSLYSAKGFAQRCTIEGGGQYMKQYSNYKQHTRGYRALLFRAYNLGGKG</sequence>
<dbReference type="EMBL" id="CATNWA010020265">
    <property type="protein sequence ID" value="CAI9617516.1"/>
    <property type="molecule type" value="Genomic_DNA"/>
</dbReference>
<evidence type="ECO:0000256" key="7">
    <source>
        <dbReference type="ARBA" id="ARBA00023040"/>
    </source>
</evidence>
<keyword evidence="10" id="KW-0675">Receptor</keyword>
<keyword evidence="11" id="KW-0325">Glycoprotein</keyword>
<feature type="transmembrane region" description="Helical" evidence="13">
    <location>
        <begin position="55"/>
        <end position="85"/>
    </location>
</feature>
<keyword evidence="12" id="KW-0807">Transducer</keyword>
<evidence type="ECO:0000256" key="8">
    <source>
        <dbReference type="ARBA" id="ARBA00023136"/>
    </source>
</evidence>
<evidence type="ECO:0000256" key="6">
    <source>
        <dbReference type="ARBA" id="ARBA00022989"/>
    </source>
</evidence>
<evidence type="ECO:0000256" key="9">
    <source>
        <dbReference type="ARBA" id="ARBA00023157"/>
    </source>
</evidence>
<dbReference type="PROSITE" id="PS50262">
    <property type="entry name" value="G_PROTEIN_RECEP_F1_2"/>
    <property type="match status" value="1"/>
</dbReference>
<evidence type="ECO:0000256" key="13">
    <source>
        <dbReference type="SAM" id="Phobius"/>
    </source>
</evidence>
<evidence type="ECO:0000256" key="4">
    <source>
        <dbReference type="ARBA" id="ARBA00022692"/>
    </source>
</evidence>
<keyword evidence="9" id="KW-1015">Disulfide bond</keyword>
<evidence type="ECO:0000259" key="14">
    <source>
        <dbReference type="PROSITE" id="PS50262"/>
    </source>
</evidence>
<dbReference type="InterPro" id="IPR000276">
    <property type="entry name" value="GPCR_Rhodpsn"/>
</dbReference>
<dbReference type="PRINTS" id="PR00245">
    <property type="entry name" value="OLFACTORYR"/>
</dbReference>
<dbReference type="PROSITE" id="PS00237">
    <property type="entry name" value="G_PROTEIN_RECEP_F1_1"/>
    <property type="match status" value="1"/>
</dbReference>
<dbReference type="PANTHER" id="PTHR24242:SF393">
    <property type="entry name" value="OLFACTORY RECEPTOR"/>
    <property type="match status" value="1"/>
</dbReference>
<accession>A0ABN9H6W3</accession>
<keyword evidence="4 13" id="KW-0812">Transmembrane</keyword>
<evidence type="ECO:0000256" key="3">
    <source>
        <dbReference type="ARBA" id="ARBA00022606"/>
    </source>
</evidence>
<evidence type="ECO:0000313" key="15">
    <source>
        <dbReference type="EMBL" id="CAI9617516.1"/>
    </source>
</evidence>
<evidence type="ECO:0000256" key="12">
    <source>
        <dbReference type="ARBA" id="ARBA00023224"/>
    </source>
</evidence>
<evidence type="ECO:0000256" key="2">
    <source>
        <dbReference type="ARBA" id="ARBA00022475"/>
    </source>
</evidence>
<proteinExistence type="predicted"/>
<dbReference type="Proteomes" id="UP001162483">
    <property type="component" value="Unassembled WGS sequence"/>
</dbReference>
<evidence type="ECO:0000313" key="16">
    <source>
        <dbReference type="Proteomes" id="UP001162483"/>
    </source>
</evidence>
<dbReference type="Pfam" id="PF00001">
    <property type="entry name" value="7tm_1"/>
    <property type="match status" value="1"/>
</dbReference>
<keyword evidence="7" id="KW-0297">G-protein coupled receptor</keyword>
<comment type="caution">
    <text evidence="15">The sequence shown here is derived from an EMBL/GenBank/DDBJ whole genome shotgun (WGS) entry which is preliminary data.</text>
</comment>
<dbReference type="Gene3D" id="1.20.1070.10">
    <property type="entry name" value="Rhodopsin 7-helix transmembrane proteins"/>
    <property type="match status" value="1"/>
</dbReference>
<protein>
    <recommendedName>
        <fullName evidence="14">G-protein coupled receptors family 1 profile domain-containing protein</fullName>
    </recommendedName>
</protein>
<dbReference type="PANTHER" id="PTHR24242">
    <property type="entry name" value="G-PROTEIN COUPLED RECEPTOR"/>
    <property type="match status" value="1"/>
</dbReference>
<gene>
    <name evidence="15" type="ORF">SPARVUS_LOCUS15560245</name>
</gene>
<dbReference type="InterPro" id="IPR017452">
    <property type="entry name" value="GPCR_Rhodpsn_7TM"/>
</dbReference>
<feature type="transmembrane region" description="Helical" evidence="13">
    <location>
        <begin position="12"/>
        <end position="35"/>
    </location>
</feature>
<keyword evidence="3" id="KW-0716">Sensory transduction</keyword>
<keyword evidence="6 13" id="KW-1133">Transmembrane helix</keyword>
<keyword evidence="2" id="KW-1003">Cell membrane</keyword>